<dbReference type="OrthoDB" id="1684463at2"/>
<reference evidence="2" key="1">
    <citation type="submission" date="2016-10" db="EMBL/GenBank/DDBJ databases">
        <authorList>
            <person name="Varghese N."/>
            <person name="Submissions S."/>
        </authorList>
    </citation>
    <scope>NUCLEOTIDE SEQUENCE [LARGE SCALE GENOMIC DNA]</scope>
    <source>
        <strain evidence="2">DSM 13327</strain>
    </source>
</reference>
<dbReference type="STRING" id="1123291.SAMN04490355_104010"/>
<dbReference type="Proteomes" id="UP000199520">
    <property type="component" value="Unassembled WGS sequence"/>
</dbReference>
<dbReference type="AlphaFoldDB" id="A0A1I4N085"/>
<sequence length="93" mass="10045">MQGLQCWDANGNLILDVTDRLTRVLGQFETGTTSGSITDNSLTTGTPWMISHRKPTAIADHKAQCVVTFSGKVLSWSFGTGVAISHKITYGVF</sequence>
<organism evidence="1 2">
    <name type="scientific">Pelosinus propionicus DSM 13327</name>
    <dbReference type="NCBI Taxonomy" id="1123291"/>
    <lineage>
        <taxon>Bacteria</taxon>
        <taxon>Bacillati</taxon>
        <taxon>Bacillota</taxon>
        <taxon>Negativicutes</taxon>
        <taxon>Selenomonadales</taxon>
        <taxon>Sporomusaceae</taxon>
        <taxon>Pelosinus</taxon>
    </lineage>
</organism>
<proteinExistence type="predicted"/>
<dbReference type="EMBL" id="FOTS01000040">
    <property type="protein sequence ID" value="SFM09004.1"/>
    <property type="molecule type" value="Genomic_DNA"/>
</dbReference>
<evidence type="ECO:0000313" key="2">
    <source>
        <dbReference type="Proteomes" id="UP000199520"/>
    </source>
</evidence>
<protein>
    <submittedName>
        <fullName evidence="1">Uncharacterized protein</fullName>
    </submittedName>
</protein>
<dbReference type="RefSeq" id="WP_090940759.1">
    <property type="nucleotide sequence ID" value="NZ_FOTS01000040.1"/>
</dbReference>
<evidence type="ECO:0000313" key="1">
    <source>
        <dbReference type="EMBL" id="SFM09004.1"/>
    </source>
</evidence>
<gene>
    <name evidence="1" type="ORF">SAMN04490355_104010</name>
</gene>
<keyword evidence="2" id="KW-1185">Reference proteome</keyword>
<accession>A0A1I4N085</accession>
<name>A0A1I4N085_9FIRM</name>